<accession>A0A1F4TIC9</accession>
<name>A0A1F4TIC9_UNCSA</name>
<comment type="caution">
    <text evidence="1">The sequence shown here is derived from an EMBL/GenBank/DDBJ whole genome shotgun (WGS) entry which is preliminary data.</text>
</comment>
<organism evidence="1 2">
    <name type="scientific">candidate division WOR-1 bacterium RIFOXYC2_FULL_41_25</name>
    <dbReference type="NCBI Taxonomy" id="1802586"/>
    <lineage>
        <taxon>Bacteria</taxon>
        <taxon>Bacillati</taxon>
        <taxon>Saganbacteria</taxon>
    </lineage>
</organism>
<evidence type="ECO:0000313" key="1">
    <source>
        <dbReference type="EMBL" id="OGC32491.1"/>
    </source>
</evidence>
<protein>
    <submittedName>
        <fullName evidence="1">Uncharacterized protein</fullName>
    </submittedName>
</protein>
<dbReference type="Proteomes" id="UP000177309">
    <property type="component" value="Unassembled WGS sequence"/>
</dbReference>
<gene>
    <name evidence="1" type="ORF">A2462_00295</name>
</gene>
<evidence type="ECO:0000313" key="2">
    <source>
        <dbReference type="Proteomes" id="UP000177309"/>
    </source>
</evidence>
<sequence length="101" mass="10448">MGGVELKQSIESRIKKEDEKMKKEQKDVTIKYKRPELLGLVAAPAVGEACVSNGASAEPECTSQGSSANPDCATYGNTATGDCITVGGSAFNCITNGTTTS</sequence>
<reference evidence="1 2" key="1">
    <citation type="journal article" date="2016" name="Nat. Commun.">
        <title>Thousands of microbial genomes shed light on interconnected biogeochemical processes in an aquifer system.</title>
        <authorList>
            <person name="Anantharaman K."/>
            <person name="Brown C.T."/>
            <person name="Hug L.A."/>
            <person name="Sharon I."/>
            <person name="Castelle C.J."/>
            <person name="Probst A.J."/>
            <person name="Thomas B.C."/>
            <person name="Singh A."/>
            <person name="Wilkins M.J."/>
            <person name="Karaoz U."/>
            <person name="Brodie E.L."/>
            <person name="Williams K.H."/>
            <person name="Hubbard S.S."/>
            <person name="Banfield J.F."/>
        </authorList>
    </citation>
    <scope>NUCLEOTIDE SEQUENCE [LARGE SCALE GENOMIC DNA]</scope>
</reference>
<dbReference type="AlphaFoldDB" id="A0A1F4TIC9"/>
<dbReference type="EMBL" id="MEUI01000050">
    <property type="protein sequence ID" value="OGC32491.1"/>
    <property type="molecule type" value="Genomic_DNA"/>
</dbReference>
<proteinExistence type="predicted"/>